<proteinExistence type="predicted"/>
<dbReference type="EMBL" id="LLXI01000134">
    <property type="protein sequence ID" value="PKY41124.1"/>
    <property type="molecule type" value="Genomic_DNA"/>
</dbReference>
<dbReference type="AlphaFoldDB" id="A0A2I1G3C8"/>
<reference evidence="2 3" key="1">
    <citation type="submission" date="2015-10" db="EMBL/GenBank/DDBJ databases">
        <title>Genome analyses suggest a sexual origin of heterokaryosis in a supposedly ancient asexual fungus.</title>
        <authorList>
            <person name="Ropars J."/>
            <person name="Sedzielewska K."/>
            <person name="Noel J."/>
            <person name="Charron P."/>
            <person name="Farinelli L."/>
            <person name="Marton T."/>
            <person name="Kruger M."/>
            <person name="Pelin A."/>
            <person name="Brachmann A."/>
            <person name="Corradi N."/>
        </authorList>
    </citation>
    <scope>NUCLEOTIDE SEQUENCE [LARGE SCALE GENOMIC DNA]</scope>
    <source>
        <strain evidence="2 3">A4</strain>
    </source>
</reference>
<accession>A0A2I1G3C8</accession>
<evidence type="ECO:0000313" key="3">
    <source>
        <dbReference type="Proteomes" id="UP000234323"/>
    </source>
</evidence>
<comment type="caution">
    <text evidence="2">The sequence shown here is derived from an EMBL/GenBank/DDBJ whole genome shotgun (WGS) entry which is preliminary data.</text>
</comment>
<feature type="compositionally biased region" description="Basic and acidic residues" evidence="1">
    <location>
        <begin position="15"/>
        <end position="26"/>
    </location>
</feature>
<keyword evidence="3" id="KW-1185">Reference proteome</keyword>
<gene>
    <name evidence="2" type="ORF">RhiirA4_454648</name>
</gene>
<dbReference type="Proteomes" id="UP000234323">
    <property type="component" value="Unassembled WGS sequence"/>
</dbReference>
<sequence length="94" mass="10409">MNLKLENGSSQTRSVETRQHVNRRQELGNGISTRRNSGGQIDKPGKQANGTSSTIRTQTTACKEGEYCSQDSGPRNINKVHESDASRSIKRQYS</sequence>
<feature type="compositionally biased region" description="Polar residues" evidence="1">
    <location>
        <begin position="48"/>
        <end position="61"/>
    </location>
</feature>
<feature type="compositionally biased region" description="Polar residues" evidence="1">
    <location>
        <begin position="30"/>
        <end position="39"/>
    </location>
</feature>
<evidence type="ECO:0000256" key="1">
    <source>
        <dbReference type="SAM" id="MobiDB-lite"/>
    </source>
</evidence>
<evidence type="ECO:0000313" key="2">
    <source>
        <dbReference type="EMBL" id="PKY41124.1"/>
    </source>
</evidence>
<organism evidence="2 3">
    <name type="scientific">Rhizophagus irregularis</name>
    <dbReference type="NCBI Taxonomy" id="588596"/>
    <lineage>
        <taxon>Eukaryota</taxon>
        <taxon>Fungi</taxon>
        <taxon>Fungi incertae sedis</taxon>
        <taxon>Mucoromycota</taxon>
        <taxon>Glomeromycotina</taxon>
        <taxon>Glomeromycetes</taxon>
        <taxon>Glomerales</taxon>
        <taxon>Glomeraceae</taxon>
        <taxon>Rhizophagus</taxon>
    </lineage>
</organism>
<name>A0A2I1G3C8_9GLOM</name>
<feature type="region of interest" description="Disordered" evidence="1">
    <location>
        <begin position="1"/>
        <end position="94"/>
    </location>
</feature>
<protein>
    <submittedName>
        <fullName evidence="2">Uncharacterized protein</fullName>
    </submittedName>
</protein>